<dbReference type="Pfam" id="PF00589">
    <property type="entry name" value="Phage_integrase"/>
    <property type="match status" value="1"/>
</dbReference>
<evidence type="ECO:0000256" key="4">
    <source>
        <dbReference type="ARBA" id="ARBA00023172"/>
    </source>
</evidence>
<dbReference type="PANTHER" id="PTHR30629">
    <property type="entry name" value="PROPHAGE INTEGRASE"/>
    <property type="match status" value="1"/>
</dbReference>
<evidence type="ECO:0000313" key="9">
    <source>
        <dbReference type="EMBL" id="ECL0496758.1"/>
    </source>
</evidence>
<evidence type="ECO:0000259" key="7">
    <source>
        <dbReference type="PROSITE" id="PS51900"/>
    </source>
</evidence>
<dbReference type="GO" id="GO:0006310">
    <property type="term" value="P:DNA recombination"/>
    <property type="evidence" value="ECO:0007669"/>
    <property type="project" value="UniProtKB-KW"/>
</dbReference>
<comment type="caution">
    <text evidence="8">The sequence shown here is derived from an EMBL/GenBank/DDBJ whole genome shotgun (WGS) entry which is preliminary data.</text>
</comment>
<gene>
    <name evidence="9" type="ORF">FKN96_18580</name>
    <name evidence="8" type="ORF">FMV10_18555</name>
</gene>
<dbReference type="Gene3D" id="1.10.443.10">
    <property type="entry name" value="Intergrase catalytic core"/>
    <property type="match status" value="1"/>
</dbReference>
<keyword evidence="4" id="KW-0233">DNA recombination</keyword>
<dbReference type="PROSITE" id="PS51898">
    <property type="entry name" value="TYR_RECOMBINASE"/>
    <property type="match status" value="1"/>
</dbReference>
<feature type="domain" description="Core-binding (CB)" evidence="7">
    <location>
        <begin position="109"/>
        <end position="188"/>
    </location>
</feature>
<dbReference type="Gene3D" id="1.10.150.130">
    <property type="match status" value="1"/>
</dbReference>
<dbReference type="PROSITE" id="PS51900">
    <property type="entry name" value="CB"/>
    <property type="match status" value="1"/>
</dbReference>
<feature type="domain" description="Tyr recombinase" evidence="6">
    <location>
        <begin position="219"/>
        <end position="392"/>
    </location>
</feature>
<sequence>MAQNKLNDKELRALLTRSISKQETHADGLGLSLRVSPSKVGKRNNLLWMYRYRLGDRTTSPVALVLGKYPDLSLAGAREMRDQCRTWLAEGRNPRDAMNLKRESTLKPLTVKDALEYWLTSYAEKHRSNAEKHRQQFAKWVYPRIGDLPLAELTTRDWLSLFNEYSAVAPVASGYCFGNCKQALKYCRKHGLTSDMIPAKGSYALDDLTITDAGKKQGKRERTLTDGELSDVFNWTRDIRYPRYYREMLYLLLIYGSRTQELRLSNKSAWGNGKWIVPKEHSKGRNKIVRPIPDFLREYVDSLKERKSDSNLLLIDEKKSEAVSQWGRTLWKRLGHNEPWTLHDLRRTFATRLTGMGVAPHIVEALLGHVLPGVMAHYIHAELMPEKTEALELWYKFLTKISYKTE</sequence>
<dbReference type="InterPro" id="IPR002104">
    <property type="entry name" value="Integrase_catalytic"/>
</dbReference>
<dbReference type="AlphaFoldDB" id="A0A3U1SEK6"/>
<organism evidence="8">
    <name type="scientific">Salmonella enterica I</name>
    <dbReference type="NCBI Taxonomy" id="59201"/>
    <lineage>
        <taxon>Bacteria</taxon>
        <taxon>Pseudomonadati</taxon>
        <taxon>Pseudomonadota</taxon>
        <taxon>Gammaproteobacteria</taxon>
        <taxon>Enterobacterales</taxon>
        <taxon>Enterobacteriaceae</taxon>
        <taxon>Salmonella</taxon>
    </lineage>
</organism>
<evidence type="ECO:0000259" key="6">
    <source>
        <dbReference type="PROSITE" id="PS51898"/>
    </source>
</evidence>
<evidence type="ECO:0000256" key="1">
    <source>
        <dbReference type="ARBA" id="ARBA00008857"/>
    </source>
</evidence>
<reference evidence="8" key="1">
    <citation type="submission" date="2019-07" db="EMBL/GenBank/DDBJ databases">
        <authorList>
            <person name="Ashton P.M."/>
            <person name="Dallman T."/>
            <person name="Nair S."/>
            <person name="De Pinna E."/>
            <person name="Peters T."/>
            <person name="Grant K."/>
        </authorList>
    </citation>
    <scope>NUCLEOTIDE SEQUENCE</scope>
    <source>
        <strain evidence="9">762338</strain>
        <strain evidence="8">769168</strain>
    </source>
</reference>
<dbReference type="InterPro" id="IPR025166">
    <property type="entry name" value="Integrase_DNA_bind_dom"/>
</dbReference>
<keyword evidence="3 5" id="KW-0238">DNA-binding</keyword>
<dbReference type="EMBL" id="AAHZXX010000030">
    <property type="protein sequence ID" value="ECC0690315.1"/>
    <property type="molecule type" value="Genomic_DNA"/>
</dbReference>
<dbReference type="CDD" id="cd00801">
    <property type="entry name" value="INT_P4_C"/>
    <property type="match status" value="1"/>
</dbReference>
<dbReference type="InterPro" id="IPR011010">
    <property type="entry name" value="DNA_brk_join_enz"/>
</dbReference>
<dbReference type="InterPro" id="IPR050808">
    <property type="entry name" value="Phage_Integrase"/>
</dbReference>
<keyword evidence="2" id="KW-0229">DNA integration</keyword>
<dbReference type="InterPro" id="IPR013762">
    <property type="entry name" value="Integrase-like_cat_sf"/>
</dbReference>
<evidence type="ECO:0000256" key="5">
    <source>
        <dbReference type="PROSITE-ProRule" id="PRU01248"/>
    </source>
</evidence>
<evidence type="ECO:0000256" key="3">
    <source>
        <dbReference type="ARBA" id="ARBA00023125"/>
    </source>
</evidence>
<dbReference type="SUPFAM" id="SSF56349">
    <property type="entry name" value="DNA breaking-rejoining enzymes"/>
    <property type="match status" value="1"/>
</dbReference>
<dbReference type="Pfam" id="PF13356">
    <property type="entry name" value="Arm-DNA-bind_3"/>
    <property type="match status" value="1"/>
</dbReference>
<evidence type="ECO:0000256" key="2">
    <source>
        <dbReference type="ARBA" id="ARBA00022908"/>
    </source>
</evidence>
<dbReference type="Gene3D" id="3.30.160.390">
    <property type="entry name" value="Integrase, DNA-binding domain"/>
    <property type="match status" value="1"/>
</dbReference>
<name>A0A3U1SEK6_SALET</name>
<dbReference type="GO" id="GO:0003677">
    <property type="term" value="F:DNA binding"/>
    <property type="evidence" value="ECO:0007669"/>
    <property type="project" value="UniProtKB-UniRule"/>
</dbReference>
<dbReference type="InterPro" id="IPR010998">
    <property type="entry name" value="Integrase_recombinase_N"/>
</dbReference>
<dbReference type="EMBL" id="AAJERZ010000028">
    <property type="protein sequence ID" value="ECL0496758.1"/>
    <property type="molecule type" value="Genomic_DNA"/>
</dbReference>
<comment type="similarity">
    <text evidence="1">Belongs to the 'phage' integrase family.</text>
</comment>
<dbReference type="GO" id="GO:0015074">
    <property type="term" value="P:DNA integration"/>
    <property type="evidence" value="ECO:0007669"/>
    <property type="project" value="UniProtKB-KW"/>
</dbReference>
<accession>A0A3U1SEK6</accession>
<proteinExistence type="inferred from homology"/>
<dbReference type="InterPro" id="IPR038488">
    <property type="entry name" value="Integrase_DNA-bd_sf"/>
</dbReference>
<dbReference type="PANTHER" id="PTHR30629:SF2">
    <property type="entry name" value="PROPHAGE INTEGRASE INTS-RELATED"/>
    <property type="match status" value="1"/>
</dbReference>
<protein>
    <submittedName>
        <fullName evidence="8">Site-specific integrase</fullName>
    </submittedName>
</protein>
<evidence type="ECO:0000313" key="8">
    <source>
        <dbReference type="EMBL" id="ECC0690315.1"/>
    </source>
</evidence>
<dbReference type="InterPro" id="IPR044068">
    <property type="entry name" value="CB"/>
</dbReference>